<feature type="transmembrane region" description="Helical" evidence="1">
    <location>
        <begin position="44"/>
        <end position="62"/>
    </location>
</feature>
<keyword evidence="1" id="KW-1133">Transmembrane helix</keyword>
<keyword evidence="1" id="KW-0812">Transmembrane</keyword>
<evidence type="ECO:0000256" key="1">
    <source>
        <dbReference type="SAM" id="Phobius"/>
    </source>
</evidence>
<sequence>MSKTDSFLSTRYFTFLGGIFQQNLFFKEGLIETRFDKIHQFKRFQFTFSSEYFIIVCGVFSYKGKEQKVKRFRVENR</sequence>
<proteinExistence type="predicted"/>
<evidence type="ECO:0000313" key="3">
    <source>
        <dbReference type="Proteomes" id="UP000287756"/>
    </source>
</evidence>
<dbReference type="AlphaFoldDB" id="A0A410MH02"/>
<name>A0A410MH02_9BACI</name>
<reference evidence="2 3" key="1">
    <citation type="submission" date="2018-01" db="EMBL/GenBank/DDBJ databases">
        <title>The whole genome sequencing and assembly of Halobacillus litoralis ERB031 strain.</title>
        <authorList>
            <person name="Lee S.-J."/>
            <person name="Park M.-K."/>
            <person name="Kim J.-Y."/>
            <person name="Lee Y.-J."/>
            <person name="Yi H."/>
            <person name="Bahn Y.-S."/>
            <person name="Kim J.F."/>
            <person name="Lee D.-W."/>
        </authorList>
    </citation>
    <scope>NUCLEOTIDE SEQUENCE [LARGE SCALE GENOMIC DNA]</scope>
    <source>
        <strain evidence="2 3">ERB 031</strain>
    </source>
</reference>
<keyword evidence="1" id="KW-0472">Membrane</keyword>
<protein>
    <submittedName>
        <fullName evidence="2">Uncharacterized protein</fullName>
    </submittedName>
</protein>
<organism evidence="2 3">
    <name type="scientific">Halobacillus litoralis</name>
    <dbReference type="NCBI Taxonomy" id="45668"/>
    <lineage>
        <taxon>Bacteria</taxon>
        <taxon>Bacillati</taxon>
        <taxon>Bacillota</taxon>
        <taxon>Bacilli</taxon>
        <taxon>Bacillales</taxon>
        <taxon>Bacillaceae</taxon>
        <taxon>Halobacillus</taxon>
    </lineage>
</organism>
<accession>A0A410MH02</accession>
<dbReference type="Proteomes" id="UP000287756">
    <property type="component" value="Chromosome"/>
</dbReference>
<evidence type="ECO:0000313" key="2">
    <source>
        <dbReference type="EMBL" id="QAS53960.1"/>
    </source>
</evidence>
<dbReference type="KEGG" id="hli:HLI_17970"/>
<gene>
    <name evidence="2" type="ORF">HLI_17970</name>
</gene>
<dbReference type="EMBL" id="CP026118">
    <property type="protein sequence ID" value="QAS53960.1"/>
    <property type="molecule type" value="Genomic_DNA"/>
</dbReference>